<dbReference type="AlphaFoldDB" id="A0A023DJZ4"/>
<sequence length="53" mass="5610">MKQQKWAVGGLVFVGCMFLGGGLGAWLGSPQIGWLIGMGFGFFGMALTRLMGK</sequence>
<keyword evidence="1" id="KW-1133">Transmembrane helix</keyword>
<dbReference type="PROSITE" id="PS51257">
    <property type="entry name" value="PROKAR_LIPOPROTEIN"/>
    <property type="match status" value="1"/>
</dbReference>
<dbReference type="EMBL" id="BAWO01000064">
    <property type="protein sequence ID" value="GAJ41331.1"/>
    <property type="molecule type" value="Genomic_DNA"/>
</dbReference>
<evidence type="ECO:0000256" key="1">
    <source>
        <dbReference type="SAM" id="Phobius"/>
    </source>
</evidence>
<dbReference type="Proteomes" id="UP000023561">
    <property type="component" value="Unassembled WGS sequence"/>
</dbReference>
<protein>
    <submittedName>
        <fullName evidence="2">Uncharacterized protein</fullName>
    </submittedName>
</protein>
<comment type="caution">
    <text evidence="2">The sequence shown here is derived from an EMBL/GenBank/DDBJ whole genome shotgun (WGS) entry which is preliminary data.</text>
</comment>
<evidence type="ECO:0000313" key="3">
    <source>
        <dbReference type="Proteomes" id="UP000023561"/>
    </source>
</evidence>
<proteinExistence type="predicted"/>
<keyword evidence="1" id="KW-0472">Membrane</keyword>
<organism evidence="2 3">
    <name type="scientific">Parageobacillus caldoxylosilyticus NBRC 107762</name>
    <dbReference type="NCBI Taxonomy" id="1220594"/>
    <lineage>
        <taxon>Bacteria</taxon>
        <taxon>Bacillati</taxon>
        <taxon>Bacillota</taxon>
        <taxon>Bacilli</taxon>
        <taxon>Bacillales</taxon>
        <taxon>Anoxybacillaceae</taxon>
        <taxon>Saccharococcus</taxon>
    </lineage>
</organism>
<name>A0A023DJZ4_9BACL</name>
<keyword evidence="3" id="KW-1185">Reference proteome</keyword>
<feature type="transmembrane region" description="Helical" evidence="1">
    <location>
        <begin position="7"/>
        <end position="26"/>
    </location>
</feature>
<gene>
    <name evidence="2" type="ORF">GCA01S_064_00310</name>
</gene>
<feature type="transmembrane region" description="Helical" evidence="1">
    <location>
        <begin position="32"/>
        <end position="52"/>
    </location>
</feature>
<evidence type="ECO:0000313" key="2">
    <source>
        <dbReference type="EMBL" id="GAJ41331.1"/>
    </source>
</evidence>
<accession>A0A023DJZ4</accession>
<keyword evidence="1" id="KW-0812">Transmembrane</keyword>
<reference evidence="2 3" key="1">
    <citation type="submission" date="2014-04" db="EMBL/GenBank/DDBJ databases">
        <title>Whole genome shotgun sequence of Geobacillus caldoxylosilyticus NBRC 107762.</title>
        <authorList>
            <person name="Hosoyama A."/>
            <person name="Hosoyama Y."/>
            <person name="Katano-Makiyama Y."/>
            <person name="Tsuchikane K."/>
            <person name="Ohji S."/>
            <person name="Ichikawa N."/>
            <person name="Yamazoe A."/>
            <person name="Fujita N."/>
        </authorList>
    </citation>
    <scope>NUCLEOTIDE SEQUENCE [LARGE SCALE GENOMIC DNA]</scope>
    <source>
        <strain evidence="2 3">NBRC 107762</strain>
    </source>
</reference>
<dbReference type="RefSeq" id="WP_017435372.1">
    <property type="nucleotide sequence ID" value="NZ_BAWO01000064.1"/>
</dbReference>